<dbReference type="GO" id="GO:0003676">
    <property type="term" value="F:nucleic acid binding"/>
    <property type="evidence" value="ECO:0007669"/>
    <property type="project" value="InterPro"/>
</dbReference>
<evidence type="ECO:0000259" key="2">
    <source>
        <dbReference type="PROSITE" id="PS50822"/>
    </source>
</evidence>
<keyword evidence="4" id="KW-1185">Reference proteome</keyword>
<dbReference type="PROSITE" id="PS50822">
    <property type="entry name" value="PIWI"/>
    <property type="match status" value="1"/>
</dbReference>
<dbReference type="Proteomes" id="UP001321473">
    <property type="component" value="Unassembled WGS sequence"/>
</dbReference>
<proteinExistence type="predicted"/>
<evidence type="ECO:0000313" key="3">
    <source>
        <dbReference type="EMBL" id="KAK8780107.1"/>
    </source>
</evidence>
<dbReference type="PANTHER" id="PTHR22891">
    <property type="entry name" value="EUKARYOTIC TRANSLATION INITIATION FACTOR 2C"/>
    <property type="match status" value="1"/>
</dbReference>
<feature type="region of interest" description="Disordered" evidence="1">
    <location>
        <begin position="252"/>
        <end position="277"/>
    </location>
</feature>
<sequence>MRSSRGRGGPTRAATPCTTSTSIISIYAPATTISASSTRTASTAVTVNCNLPVAAVLPPSPPYTPPMAAQQSPEAGYRSSPSDELKIKELMRTLPSHFPRRPSEGHLGRDGVSEGQFLEVRNREVSAIRLACKELSPNETYEPALTFIVVQKRHHTRFMPANDRDGVGKCRNVPPGTTVDSVVTHPLDFDFFLCSHFGIQVGVLFSAPARGHQSAGPLLRRVGRLQLHSGRAAEAELLPLPHVRPVCKKREHPGARVLRAPGRVPREGSHRQQAGRV</sequence>
<dbReference type="EMBL" id="JARKHS020009182">
    <property type="protein sequence ID" value="KAK8780107.1"/>
    <property type="molecule type" value="Genomic_DNA"/>
</dbReference>
<accession>A0AAQ4EZ45</accession>
<dbReference type="SMART" id="SM00950">
    <property type="entry name" value="Piwi"/>
    <property type="match status" value="1"/>
</dbReference>
<dbReference type="AlphaFoldDB" id="A0AAQ4EZ45"/>
<dbReference type="Gene3D" id="3.30.420.10">
    <property type="entry name" value="Ribonuclease H-like superfamily/Ribonuclease H"/>
    <property type="match status" value="1"/>
</dbReference>
<protein>
    <recommendedName>
        <fullName evidence="2">Piwi domain-containing protein</fullName>
    </recommendedName>
</protein>
<evidence type="ECO:0000313" key="4">
    <source>
        <dbReference type="Proteomes" id="UP001321473"/>
    </source>
</evidence>
<evidence type="ECO:0000256" key="1">
    <source>
        <dbReference type="SAM" id="MobiDB-lite"/>
    </source>
</evidence>
<organism evidence="3 4">
    <name type="scientific">Amblyomma americanum</name>
    <name type="common">Lone star tick</name>
    <dbReference type="NCBI Taxonomy" id="6943"/>
    <lineage>
        <taxon>Eukaryota</taxon>
        <taxon>Metazoa</taxon>
        <taxon>Ecdysozoa</taxon>
        <taxon>Arthropoda</taxon>
        <taxon>Chelicerata</taxon>
        <taxon>Arachnida</taxon>
        <taxon>Acari</taxon>
        <taxon>Parasitiformes</taxon>
        <taxon>Ixodida</taxon>
        <taxon>Ixodoidea</taxon>
        <taxon>Ixodidae</taxon>
        <taxon>Amblyomminae</taxon>
        <taxon>Amblyomma</taxon>
    </lineage>
</organism>
<dbReference type="InterPro" id="IPR003165">
    <property type="entry name" value="Piwi"/>
</dbReference>
<dbReference type="Pfam" id="PF02171">
    <property type="entry name" value="Piwi"/>
    <property type="match status" value="1"/>
</dbReference>
<reference evidence="3 4" key="1">
    <citation type="journal article" date="2023" name="Arcadia Sci">
        <title>De novo assembly of a long-read Amblyomma americanum tick genome.</title>
        <authorList>
            <person name="Chou S."/>
            <person name="Poskanzer K.E."/>
            <person name="Rollins M."/>
            <person name="Thuy-Boun P.S."/>
        </authorList>
    </citation>
    <scope>NUCLEOTIDE SEQUENCE [LARGE SCALE GENOMIC DNA]</scope>
    <source>
        <strain evidence="3">F_SG_1</strain>
        <tissue evidence="3">Salivary glands</tissue>
    </source>
</reference>
<dbReference type="InterPro" id="IPR036397">
    <property type="entry name" value="RNaseH_sf"/>
</dbReference>
<feature type="domain" description="Piwi" evidence="2">
    <location>
        <begin position="109"/>
        <end position="196"/>
    </location>
</feature>
<name>A0AAQ4EZ45_AMBAM</name>
<dbReference type="SUPFAM" id="SSF53098">
    <property type="entry name" value="Ribonuclease H-like"/>
    <property type="match status" value="1"/>
</dbReference>
<dbReference type="InterPro" id="IPR012337">
    <property type="entry name" value="RNaseH-like_sf"/>
</dbReference>
<comment type="caution">
    <text evidence="3">The sequence shown here is derived from an EMBL/GenBank/DDBJ whole genome shotgun (WGS) entry which is preliminary data.</text>
</comment>
<gene>
    <name evidence="3" type="ORF">V5799_018553</name>
</gene>